<dbReference type="InterPro" id="IPR036921">
    <property type="entry name" value="PurM-like_N_sf"/>
</dbReference>
<dbReference type="Pfam" id="PF12818">
    <property type="entry name" value="Tegument_dsDNA"/>
    <property type="match status" value="1"/>
</dbReference>
<dbReference type="SMART" id="SM01211">
    <property type="entry name" value="GATase_5"/>
    <property type="match status" value="1"/>
</dbReference>
<dbReference type="GO" id="GO:0075733">
    <property type="term" value="P:intracellular transport of virus"/>
    <property type="evidence" value="ECO:0007669"/>
    <property type="project" value="InterPro"/>
</dbReference>
<evidence type="ECO:0000259" key="4">
    <source>
        <dbReference type="Pfam" id="PF02769"/>
    </source>
</evidence>
<evidence type="ECO:0000256" key="2">
    <source>
        <dbReference type="ARBA" id="ARBA00022580"/>
    </source>
</evidence>
<gene>
    <name evidence="7" type="primary">ORF75</name>
</gene>
<comment type="subcellular location">
    <subcellularLocation>
        <location evidence="1">Virion tegument</location>
    </subcellularLocation>
</comment>
<feature type="domain" description="PurM-like C-terminal" evidence="4">
    <location>
        <begin position="905"/>
        <end position="1024"/>
    </location>
</feature>
<dbReference type="GO" id="GO:0006164">
    <property type="term" value="P:purine nucleotide biosynthetic process"/>
    <property type="evidence" value="ECO:0007669"/>
    <property type="project" value="TreeGrafter"/>
</dbReference>
<evidence type="ECO:0000313" key="7">
    <source>
        <dbReference type="EMBL" id="QRE02555.1"/>
    </source>
</evidence>
<dbReference type="InterPro" id="IPR036676">
    <property type="entry name" value="PurM-like_C_sf"/>
</dbReference>
<dbReference type="Pfam" id="PF13507">
    <property type="entry name" value="GATase_5"/>
    <property type="match status" value="1"/>
</dbReference>
<dbReference type="InterPro" id="IPR055181">
    <property type="entry name" value="FGAR-AT_PurM_N-like"/>
</dbReference>
<evidence type="ECO:0000256" key="1">
    <source>
        <dbReference type="ARBA" id="ARBA00004535"/>
    </source>
</evidence>
<dbReference type="InterPro" id="IPR024346">
    <property type="entry name" value="Tegument_herpes_virus_N"/>
</dbReference>
<dbReference type="EMBL" id="MN545489">
    <property type="protein sequence ID" value="QRE02555.1"/>
    <property type="molecule type" value="Genomic_DNA"/>
</dbReference>
<feature type="domain" description="FGAR-AT PurM N-terminal-like" evidence="6">
    <location>
        <begin position="759"/>
        <end position="874"/>
    </location>
</feature>
<reference evidence="7" key="1">
    <citation type="submission" date="2019-10" db="EMBL/GenBank/DDBJ databases">
        <title>Otarine herpesvirus 4 in Northern fur seal genital swab.</title>
        <authorList>
            <person name="Deming A.C."/>
            <person name="Wellehan J.F.X."/>
            <person name="Gulland F.M.D."/>
        </authorList>
    </citation>
    <scope>NUCLEOTIDE SEQUENCE</scope>
    <source>
        <strain evidence="7">Cu11-001</strain>
    </source>
</reference>
<keyword evidence="2" id="KW-0920">Virion tegument</keyword>
<dbReference type="GO" id="GO:0043657">
    <property type="term" value="C:host cell"/>
    <property type="evidence" value="ECO:0007669"/>
    <property type="project" value="GOC"/>
</dbReference>
<dbReference type="GO" id="GO:0019033">
    <property type="term" value="C:viral tegument"/>
    <property type="evidence" value="ECO:0007669"/>
    <property type="project" value="UniProtKB-SubCell"/>
</dbReference>
<dbReference type="Gene3D" id="3.40.50.880">
    <property type="match status" value="1"/>
</dbReference>
<dbReference type="SUPFAM" id="SSF55326">
    <property type="entry name" value="PurM N-terminal domain-like"/>
    <property type="match status" value="1"/>
</dbReference>
<dbReference type="PANTHER" id="PTHR10099">
    <property type="entry name" value="PHOSPHORIBOSYLFORMYLGLYCINAMIDINE SYNTHASE"/>
    <property type="match status" value="1"/>
</dbReference>
<dbReference type="Gene3D" id="3.90.650.10">
    <property type="entry name" value="PurM-like C-terminal domain"/>
    <property type="match status" value="1"/>
</dbReference>
<protein>
    <submittedName>
        <fullName evidence="7">Tegument protein</fullName>
    </submittedName>
</protein>
<accession>A0A889IWC5</accession>
<dbReference type="Gene3D" id="3.30.1330.10">
    <property type="entry name" value="PurM-like, N-terminal domain"/>
    <property type="match status" value="1"/>
</dbReference>
<dbReference type="Pfam" id="PF02769">
    <property type="entry name" value="AIRS_C"/>
    <property type="match status" value="1"/>
</dbReference>
<dbReference type="NCBIfam" id="TIGR01739">
    <property type="entry name" value="tegu_FGAM_synt"/>
    <property type="match status" value="1"/>
</dbReference>
<evidence type="ECO:0000259" key="5">
    <source>
        <dbReference type="Pfam" id="PF12818"/>
    </source>
</evidence>
<keyword evidence="3" id="KW-0946">Virion</keyword>
<evidence type="ECO:0000259" key="6">
    <source>
        <dbReference type="Pfam" id="PF22689"/>
    </source>
</evidence>
<dbReference type="InterPro" id="IPR010077">
    <property type="entry name" value="Herpes_virus_tegument"/>
</dbReference>
<dbReference type="Pfam" id="PF22689">
    <property type="entry name" value="FGAR-AT_PurM_N-like"/>
    <property type="match status" value="1"/>
</dbReference>
<feature type="domain" description="Tegument protein herpes virus N-terminal" evidence="5">
    <location>
        <begin position="277"/>
        <end position="553"/>
    </location>
</feature>
<dbReference type="PANTHER" id="PTHR10099:SF1">
    <property type="entry name" value="PHOSPHORIBOSYLFORMYLGLYCINAMIDINE SYNTHASE"/>
    <property type="match status" value="1"/>
</dbReference>
<organism evidence="7">
    <name type="scientific">Otarine gammaherpesvirus 4</name>
    <dbReference type="NCBI Taxonomy" id="2801541"/>
    <lineage>
        <taxon>Viruses</taxon>
        <taxon>Duplodnaviria</taxon>
        <taxon>Heunggongvirae</taxon>
        <taxon>Peploviricota</taxon>
        <taxon>Herviviricetes</taxon>
        <taxon>Herpesvirales</taxon>
        <taxon>Orthoherpesviridae</taxon>
        <taxon>Gammaherpesvirinae</taxon>
    </lineage>
</organism>
<sequence length="1386" mass="150681">MAKHDPTPTPRRAVLLFADAPYTTDEERVVFKYMDRRGPLTIKSGTIFTEYVVVVLLHNPETLKQASGAMRCRREATELRILKHVLNTALEHAQLSEKSSTPCLGQRALVLTYGPDVHMRPTTTAVELLDSLRLLGCELIERVEIYRRFSCQTVQYLTSDEPERMLSEALLGNTALRTYDDVRREAMETIYGEWSLWPMEAHTWLLDEDPDDAYATNRDPVARLVLLPASHAVTSVAAQTATDGRGWLFGGNIIASHAISVRWPCAWVTGRHLTPNVTQGLCHIYADISIPGQQLECLRRQRGLLLAGKPLAALVGIYASTPCSREAAELLPRHRQLCEGVAAQAHVLNGCRVPIVGGFVKTLSTDYWLACVRHPLVYACTLAIAPHNATVTTRFGSGQLVVCLGAFDPAPRADAPPYDYADSSLALNRAIQALEIMADTIGSPAISSHTRSCNADLSVCGHLLALLGPSGGATLYMSALPEVVRRGLVQRHRNRCMWVTERFLSVQSPAIFIVLKNSTTLTRTGVVERPISVLIKSAQLARCPVAVLGVTTRRGSGLRIVDDIDAPVDPTDARVAEGLRAALVVRVGESGDGWHIDEDTDNDNEETYGDNIPQAIHDHITVNPWLDSSTMSAAATQDDINGTSTDMELDDTIDWELFPLPSVVSQLLSHPTVSSKEFFVHHVDRCGNGLVAQQPGVGPFDLPLSDYALVMESALWPRVMDNETSAQDEAATISCGESWWRATTQSNFLSRATAPASTVLNFEGHVMTIGEQAYKSILNPTAGAKLAITEALTNMMFGPRAPLCDVTVTAAVTWDIGTTGALKTLEATLFGCKEFARELGVGFVVTSAARSTRAPVSHNDEVRSPGLHSVVVSARCRVRNDQRVTPVLRCTGGALVHLSVTGDNWLTGSTFAHTLTVTAGTVNEPDAATVHALYDAIQDLVSSGAIVAGHDVSDGGVLACAMEMAIAGNRGLTIQLPSHVNPVATLVSEAPGAVVEASDSGLDLIRRVCVTHGLYARPLGIVGEFGDDRMVTISHGGRVLFKQTVSSVRSTWRSFAREQYEHFRRELEGGELYVDDYGNGEIYIQPHVRAQLVARYVQPPAILDARFQVAVIYPPGDGDGSCGETPLLSAFSNAGFVTYRVCLTEIMHESALDAFIGIAISGDTGYKDSVTGARCLAFYCAQAPTLKNALWRFLLRPRTFSLGCGELGFEVLKSLRAVGEPHAKLGTPEGIPALDVGLDLEMNASAMYESRWLSVHIPENSVSIMLRPLAGSVLPCWVQGTHLGLHYNRDLIEYDLRNAGAVACTFHGRSADESQYARQYPRNPTVNSTTAGICSTDGRHLATLFNPALTFHMWQWQHVPESCEDLITSPWSIPFFHMHLWCGAVG</sequence>
<dbReference type="SUPFAM" id="SSF52317">
    <property type="entry name" value="Class I glutamine amidotransferase-like"/>
    <property type="match status" value="1"/>
</dbReference>
<proteinExistence type="predicted"/>
<dbReference type="GO" id="GO:0004642">
    <property type="term" value="F:phosphoribosylformylglycinamidine synthase activity"/>
    <property type="evidence" value="ECO:0007669"/>
    <property type="project" value="TreeGrafter"/>
</dbReference>
<dbReference type="InterPro" id="IPR029062">
    <property type="entry name" value="Class_I_gatase-like"/>
</dbReference>
<dbReference type="InterPro" id="IPR010918">
    <property type="entry name" value="PurM-like_C_dom"/>
</dbReference>
<evidence type="ECO:0000256" key="3">
    <source>
        <dbReference type="ARBA" id="ARBA00022844"/>
    </source>
</evidence>
<dbReference type="SUPFAM" id="SSF56042">
    <property type="entry name" value="PurM C-terminal domain-like"/>
    <property type="match status" value="1"/>
</dbReference>
<name>A0A889IWC5_9GAMA</name>